<reference evidence="2" key="1">
    <citation type="submission" date="2016-01" db="EMBL/GenBank/DDBJ databases">
        <authorList>
            <person name="Peeters C."/>
        </authorList>
    </citation>
    <scope>NUCLEOTIDE SEQUENCE [LARGE SCALE GENOMIC DNA]</scope>
    <source>
        <strain evidence="2">LMG 29326</strain>
    </source>
</reference>
<dbReference type="AlphaFoldDB" id="A0A158BAN3"/>
<evidence type="ECO:0000313" key="3">
    <source>
        <dbReference type="Proteomes" id="UP000054978"/>
    </source>
</evidence>
<sequence length="104" mass="10709">MIPALLETIGVLSLLVSVAAKIALLRDPREDDAPEAPAPAARPPVSVRAALACRATCRSPSARMHNRGSPKRCASAKGASRRRRVDQCAPAASGGRPSGSLADS</sequence>
<accession>A0A158BAN3</accession>
<dbReference type="EMBL" id="FCOB02000013">
    <property type="protein sequence ID" value="SAK67125.1"/>
    <property type="molecule type" value="Genomic_DNA"/>
</dbReference>
<feature type="region of interest" description="Disordered" evidence="1">
    <location>
        <begin position="58"/>
        <end position="104"/>
    </location>
</feature>
<name>A0A158BAN3_9BURK</name>
<proteinExistence type="predicted"/>
<dbReference type="Proteomes" id="UP000054978">
    <property type="component" value="Unassembled WGS sequence"/>
</dbReference>
<evidence type="ECO:0000256" key="1">
    <source>
        <dbReference type="SAM" id="MobiDB-lite"/>
    </source>
</evidence>
<comment type="caution">
    <text evidence="2">The sequence shown here is derived from an EMBL/GenBank/DDBJ whole genome shotgun (WGS) entry which is preliminary data.</text>
</comment>
<keyword evidence="3" id="KW-1185">Reference proteome</keyword>
<organism evidence="2 3">
    <name type="scientific">Caballeronia ptereochthonis</name>
    <dbReference type="NCBI Taxonomy" id="1777144"/>
    <lineage>
        <taxon>Bacteria</taxon>
        <taxon>Pseudomonadati</taxon>
        <taxon>Pseudomonadota</taxon>
        <taxon>Betaproteobacteria</taxon>
        <taxon>Burkholderiales</taxon>
        <taxon>Burkholderiaceae</taxon>
        <taxon>Caballeronia</taxon>
    </lineage>
</organism>
<gene>
    <name evidence="2" type="ORF">AWB83_03056</name>
</gene>
<evidence type="ECO:0000313" key="2">
    <source>
        <dbReference type="EMBL" id="SAK67125.1"/>
    </source>
</evidence>
<protein>
    <submittedName>
        <fullName evidence="2">Uncharacterized protein</fullName>
    </submittedName>
</protein>